<comment type="caution">
    <text evidence="1">The sequence shown here is derived from an EMBL/GenBank/DDBJ whole genome shotgun (WGS) entry which is preliminary data.</text>
</comment>
<feature type="non-terminal residue" evidence="1">
    <location>
        <position position="1"/>
    </location>
</feature>
<name>A0A2J4XUL8_9ENTR</name>
<proteinExistence type="predicted"/>
<dbReference type="EMBL" id="PIET01002871">
    <property type="protein sequence ID" value="PLM40679.1"/>
    <property type="molecule type" value="Genomic_DNA"/>
</dbReference>
<evidence type="ECO:0000313" key="2">
    <source>
        <dbReference type="Proteomes" id="UP000234661"/>
    </source>
</evidence>
<keyword evidence="1" id="KW-0808">Transferase</keyword>
<dbReference type="GO" id="GO:0016301">
    <property type="term" value="F:kinase activity"/>
    <property type="evidence" value="ECO:0007669"/>
    <property type="project" value="UniProtKB-KW"/>
</dbReference>
<feature type="non-terminal residue" evidence="1">
    <location>
        <position position="148"/>
    </location>
</feature>
<accession>A0A2J4XUL8</accession>
<dbReference type="Proteomes" id="UP000234661">
    <property type="component" value="Unassembled WGS sequence"/>
</dbReference>
<dbReference type="AlphaFoldDB" id="A0A2J4XUL8"/>
<evidence type="ECO:0000313" key="1">
    <source>
        <dbReference type="EMBL" id="PLM40679.1"/>
    </source>
</evidence>
<reference evidence="1 2" key="1">
    <citation type="submission" date="2017-11" db="EMBL/GenBank/DDBJ databases">
        <authorList>
            <person name="Han C.G."/>
        </authorList>
    </citation>
    <scope>NUCLEOTIDE SEQUENCE [LARGE SCALE GENOMIC DNA]</scope>
    <source>
        <strain evidence="1 2">A2</strain>
    </source>
</reference>
<gene>
    <name evidence="1" type="ORF">CWM85_42205</name>
</gene>
<sequence length="148" mass="14617">YTPGQDAVPGEGGSAAKIQASAAPTTYDYSLGSTTFTVTWQGTIYTVSLVADYVNMSGLLSAITEGLTGSGLVAQDNGGTVLITEEASPFAGGEITSSSLPVAVFGDAPVYTAGSESSGGSAAIIANVTLAYNSATGTPFSGMPEGTQ</sequence>
<keyword evidence="1" id="KW-0418">Kinase</keyword>
<reference evidence="1 2" key="2">
    <citation type="submission" date="2018-01" db="EMBL/GenBank/DDBJ databases">
        <title>Genomic study of Klebsiella pneumoniae.</title>
        <authorList>
            <person name="Yang Y."/>
            <person name="Bicalho R."/>
        </authorList>
    </citation>
    <scope>NUCLEOTIDE SEQUENCE [LARGE SCALE GENOMIC DNA]</scope>
    <source>
        <strain evidence="1 2">A2</strain>
    </source>
</reference>
<protein>
    <submittedName>
        <fullName evidence="1">Kinase</fullName>
    </submittedName>
</protein>
<organism evidence="1 2">
    <name type="scientific">Klebsiella michiganensis</name>
    <dbReference type="NCBI Taxonomy" id="1134687"/>
    <lineage>
        <taxon>Bacteria</taxon>
        <taxon>Pseudomonadati</taxon>
        <taxon>Pseudomonadota</taxon>
        <taxon>Gammaproteobacteria</taxon>
        <taxon>Enterobacterales</taxon>
        <taxon>Enterobacteriaceae</taxon>
        <taxon>Klebsiella/Raoultella group</taxon>
        <taxon>Klebsiella</taxon>
    </lineage>
</organism>